<feature type="transmembrane region" description="Helical" evidence="13">
    <location>
        <begin position="149"/>
        <end position="173"/>
    </location>
</feature>
<dbReference type="Proteomes" id="UP000825799">
    <property type="component" value="Chromosome"/>
</dbReference>
<keyword evidence="7 13" id="KW-0812">Transmembrane</keyword>
<evidence type="ECO:0000256" key="11">
    <source>
        <dbReference type="ARBA" id="ARBA00023136"/>
    </source>
</evidence>
<evidence type="ECO:0000313" key="15">
    <source>
        <dbReference type="EMBL" id="QYO76226.1"/>
    </source>
</evidence>
<evidence type="ECO:0000256" key="7">
    <source>
        <dbReference type="ARBA" id="ARBA00022692"/>
    </source>
</evidence>
<dbReference type="InterPro" id="IPR038770">
    <property type="entry name" value="Na+/solute_symporter_sf"/>
</dbReference>
<dbReference type="Gene3D" id="3.40.50.720">
    <property type="entry name" value="NAD(P)-binding Rossmann-like Domain"/>
    <property type="match status" value="1"/>
</dbReference>
<dbReference type="Pfam" id="PF02254">
    <property type="entry name" value="TrkA_N"/>
    <property type="match status" value="1"/>
</dbReference>
<evidence type="ECO:0000256" key="4">
    <source>
        <dbReference type="ARBA" id="ARBA00022449"/>
    </source>
</evidence>
<keyword evidence="3" id="KW-0813">Transport</keyword>
<keyword evidence="6" id="KW-0633">Potassium transport</keyword>
<evidence type="ECO:0000313" key="16">
    <source>
        <dbReference type="Proteomes" id="UP000825799"/>
    </source>
</evidence>
<keyword evidence="11 13" id="KW-0472">Membrane</keyword>
<dbReference type="InterPro" id="IPR004771">
    <property type="entry name" value="K/H_exchanger"/>
</dbReference>
<dbReference type="PANTHER" id="PTHR46157">
    <property type="entry name" value="K(+) EFFLUX ANTIPORTER 3, CHLOROPLASTIC"/>
    <property type="match status" value="1"/>
</dbReference>
<dbReference type="InterPro" id="IPR006153">
    <property type="entry name" value="Cation/H_exchanger_TM"/>
</dbReference>
<dbReference type="Pfam" id="PF00999">
    <property type="entry name" value="Na_H_Exchanger"/>
    <property type="match status" value="1"/>
</dbReference>
<dbReference type="InterPro" id="IPR036291">
    <property type="entry name" value="NAD(P)-bd_dom_sf"/>
</dbReference>
<keyword evidence="9 13" id="KW-1133">Transmembrane helix</keyword>
<evidence type="ECO:0000256" key="5">
    <source>
        <dbReference type="ARBA" id="ARBA00022475"/>
    </source>
</evidence>
<organism evidence="15 16">
    <name type="scientific">Devosia salina</name>
    <dbReference type="NCBI Taxonomy" id="2860336"/>
    <lineage>
        <taxon>Bacteria</taxon>
        <taxon>Pseudomonadati</taxon>
        <taxon>Pseudomonadota</taxon>
        <taxon>Alphaproteobacteria</taxon>
        <taxon>Hyphomicrobiales</taxon>
        <taxon>Devosiaceae</taxon>
        <taxon>Devosia</taxon>
    </lineage>
</organism>
<dbReference type="PANTHER" id="PTHR46157:SF4">
    <property type="entry name" value="K(+) EFFLUX ANTIPORTER 3, CHLOROPLASTIC"/>
    <property type="match status" value="1"/>
</dbReference>
<dbReference type="Gene3D" id="1.20.1530.20">
    <property type="match status" value="1"/>
</dbReference>
<dbReference type="PROSITE" id="PS51201">
    <property type="entry name" value="RCK_N"/>
    <property type="match status" value="1"/>
</dbReference>
<comment type="similarity">
    <text evidence="2">Belongs to the monovalent cation:proton antiporter 2 (CPA2) transporter (TC 2.A.37) family.</text>
</comment>
<gene>
    <name evidence="15" type="ORF">K1X15_16665</name>
</gene>
<feature type="region of interest" description="Disordered" evidence="12">
    <location>
        <begin position="600"/>
        <end position="649"/>
    </location>
</feature>
<keyword evidence="10" id="KW-0406">Ion transport</keyword>
<proteinExistence type="inferred from homology"/>
<feature type="transmembrane region" description="Helical" evidence="13">
    <location>
        <begin position="193"/>
        <end position="216"/>
    </location>
</feature>
<dbReference type="InterPro" id="IPR003148">
    <property type="entry name" value="RCK_N"/>
</dbReference>
<feature type="transmembrane region" description="Helical" evidence="13">
    <location>
        <begin position="306"/>
        <end position="327"/>
    </location>
</feature>
<feature type="transmembrane region" description="Helical" evidence="13">
    <location>
        <begin position="370"/>
        <end position="391"/>
    </location>
</feature>
<evidence type="ECO:0000256" key="1">
    <source>
        <dbReference type="ARBA" id="ARBA00004141"/>
    </source>
</evidence>
<dbReference type="InterPro" id="IPR006036">
    <property type="entry name" value="K_uptake_TrkA"/>
</dbReference>
<dbReference type="SUPFAM" id="SSF51735">
    <property type="entry name" value="NAD(P)-binding Rossmann-fold domains"/>
    <property type="match status" value="1"/>
</dbReference>
<keyword evidence="5" id="KW-1003">Cell membrane</keyword>
<evidence type="ECO:0000256" key="9">
    <source>
        <dbReference type="ARBA" id="ARBA00022989"/>
    </source>
</evidence>
<sequence>MEDNILLAIFALLAASAALVPLAKAAGLGTVLGYLAAGILIGPYGLKLLTDSETIRHIAEFGIVLMLFLIGLDLQPREVWRMRNKVLGLGLPQMVLTALAIALALQLAGFALNVAVIVGLAFAMSSTAIAMQTAEQRDITRTDAGRASLAVLLVQDVAVIPILAIVPLLALSGGGSSIETELTEAVAEVDNPVFWQTSFLLLATFVGAVAGGRYIVRPLLAFIARTAVREAFTALALALVIGAALATQALGLSPALGAFIGGVLLADSEYRHELESNLQPFKGLLLGLFFVSVGMSIAFSEFLSSPVAILALVLGVIVVKFVILLGLCTLFRMNRADRLLVAILLSQAGEFAFVVLQFANNHGALGADAFAMFTVVVALSMATTPLLLLAFDKLVAPRLDARSKQERAADTVDETHRIVVLGYGRFGQIVTRMLRSYGYDMTLIDDDAAQIELVRRFGVKVFYGDASRTDLLHAAGVGQAELVIIAVGGADRILEIARNVRRHFPHVAIAARAVDRGHAHELMELGVTLFERETFHSALQLGKRVLTHLGHSEEEAEQLAREFHARDHELLQRAFELRNDREAYMGTVRQSMTLLHQAMQSDAPTPAGGKSQANPAAENPSPTSPPQDKRKPGKRASGKVDKSRLPRSG</sequence>
<evidence type="ECO:0000256" key="8">
    <source>
        <dbReference type="ARBA" id="ARBA00022958"/>
    </source>
</evidence>
<feature type="transmembrane region" description="Helical" evidence="13">
    <location>
        <begin position="339"/>
        <end position="358"/>
    </location>
</feature>
<keyword evidence="4" id="KW-0050">Antiport</keyword>
<dbReference type="PRINTS" id="PR00335">
    <property type="entry name" value="KUPTAKETRKA"/>
</dbReference>
<evidence type="ECO:0000256" key="13">
    <source>
        <dbReference type="SAM" id="Phobius"/>
    </source>
</evidence>
<evidence type="ECO:0000256" key="2">
    <source>
        <dbReference type="ARBA" id="ARBA00005551"/>
    </source>
</evidence>
<keyword evidence="8" id="KW-0630">Potassium</keyword>
<protein>
    <submittedName>
        <fullName evidence="15">Monovalent cation:proton antiporter-2 (CPA2) family protein</fullName>
    </submittedName>
</protein>
<dbReference type="RefSeq" id="WP_220304716.1">
    <property type="nucleotide sequence ID" value="NZ_CP080590.1"/>
</dbReference>
<evidence type="ECO:0000256" key="6">
    <source>
        <dbReference type="ARBA" id="ARBA00022538"/>
    </source>
</evidence>
<evidence type="ECO:0000256" key="3">
    <source>
        <dbReference type="ARBA" id="ARBA00022448"/>
    </source>
</evidence>
<feature type="compositionally biased region" description="Basic and acidic residues" evidence="12">
    <location>
        <begin position="638"/>
        <end position="649"/>
    </location>
</feature>
<reference evidence="15 16" key="1">
    <citation type="submission" date="2021-08" db="EMBL/GenBank/DDBJ databases">
        <title>Devosia salina sp. nov., isolated from the South China Sea sediment.</title>
        <authorList>
            <person name="Zhou Z."/>
        </authorList>
    </citation>
    <scope>NUCLEOTIDE SEQUENCE [LARGE SCALE GENOMIC DNA]</scope>
    <source>
        <strain evidence="15 16">SCS-3</strain>
    </source>
</reference>
<dbReference type="EMBL" id="CP080590">
    <property type="protein sequence ID" value="QYO76226.1"/>
    <property type="molecule type" value="Genomic_DNA"/>
</dbReference>
<feature type="transmembrane region" description="Helical" evidence="13">
    <location>
        <begin position="54"/>
        <end position="74"/>
    </location>
</feature>
<evidence type="ECO:0000256" key="12">
    <source>
        <dbReference type="SAM" id="MobiDB-lite"/>
    </source>
</evidence>
<feature type="transmembrane region" description="Helical" evidence="13">
    <location>
        <begin position="228"/>
        <end position="246"/>
    </location>
</feature>
<dbReference type="NCBIfam" id="TIGR00932">
    <property type="entry name" value="2a37"/>
    <property type="match status" value="1"/>
</dbReference>
<feature type="transmembrane region" description="Helical" evidence="13">
    <location>
        <begin position="86"/>
        <end position="104"/>
    </location>
</feature>
<feature type="domain" description="RCK N-terminal" evidence="14">
    <location>
        <begin position="415"/>
        <end position="534"/>
    </location>
</feature>
<comment type="subcellular location">
    <subcellularLocation>
        <location evidence="1">Membrane</location>
        <topology evidence="1">Multi-pass membrane protein</topology>
    </subcellularLocation>
</comment>
<name>A0ABX8WBY2_9HYPH</name>
<accession>A0ABX8WBY2</accession>
<evidence type="ECO:0000256" key="10">
    <source>
        <dbReference type="ARBA" id="ARBA00023065"/>
    </source>
</evidence>
<evidence type="ECO:0000259" key="14">
    <source>
        <dbReference type="PROSITE" id="PS51201"/>
    </source>
</evidence>
<keyword evidence="16" id="KW-1185">Reference proteome</keyword>
<feature type="transmembrane region" description="Helical" evidence="13">
    <location>
        <begin position="110"/>
        <end position="129"/>
    </location>
</feature>